<evidence type="ECO:0008006" key="3">
    <source>
        <dbReference type="Google" id="ProtNLM"/>
    </source>
</evidence>
<evidence type="ECO:0000313" key="2">
    <source>
        <dbReference type="Proteomes" id="UP001063350"/>
    </source>
</evidence>
<dbReference type="AlphaFoldDB" id="A0A915UB76"/>
<gene>
    <name evidence="1" type="ORF">GF1_30920</name>
</gene>
<dbReference type="Pfam" id="PF04381">
    <property type="entry name" value="RdgC"/>
    <property type="match status" value="1"/>
</dbReference>
<sequence>MRFSVEGEPPPGNFWDFVAERVAAHSFRDIDDTLDEYSIGWVSVANMFDSDFAYGSYAAGDYVVLSMRIDERKVSSAVLKKYVLKEEERVRAERQVPKLSRSVRLEIKERVRTELVRKAPPIPVVYDLCWNLANSTLLFFSTSKKAMVLLEELFRDTFDMSIVLQIPWNTALHLLDEDRAARLDDVRPAILM</sequence>
<proteinExistence type="predicted"/>
<organism evidence="1 2">
    <name type="scientific">Desulfolithobacter dissulfuricans</name>
    <dbReference type="NCBI Taxonomy" id="2795293"/>
    <lineage>
        <taxon>Bacteria</taxon>
        <taxon>Pseudomonadati</taxon>
        <taxon>Thermodesulfobacteriota</taxon>
        <taxon>Desulfobulbia</taxon>
        <taxon>Desulfobulbales</taxon>
        <taxon>Desulfobulbaceae</taxon>
        <taxon>Desulfolithobacter</taxon>
    </lineage>
</organism>
<dbReference type="InterPro" id="IPR007476">
    <property type="entry name" value="RdgC"/>
</dbReference>
<protein>
    <recommendedName>
        <fullName evidence="3">Recombination-associated protein RdgC</fullName>
    </recommendedName>
</protein>
<dbReference type="EMBL" id="AP024233">
    <property type="protein sequence ID" value="BCO10716.1"/>
    <property type="molecule type" value="Genomic_DNA"/>
</dbReference>
<keyword evidence="2" id="KW-1185">Reference proteome</keyword>
<name>A0A915UB76_9BACT</name>
<dbReference type="KEGG" id="ddu:GF1_30920"/>
<dbReference type="Proteomes" id="UP001063350">
    <property type="component" value="Chromosome"/>
</dbReference>
<accession>A0A915UB76</accession>
<reference evidence="1" key="1">
    <citation type="submission" date="2020-12" db="EMBL/GenBank/DDBJ databases">
        <title>Desulfobium dissulfuricans gen. nov., sp. nov., a novel mesophilic, sulfate-reducing bacterium isolated from a deep-sea hydrothermal vent.</title>
        <authorList>
            <person name="Hashimoto Y."/>
            <person name="Tame A."/>
            <person name="Sawayama S."/>
            <person name="Miyazaki J."/>
            <person name="Takai K."/>
            <person name="Nakagawa S."/>
        </authorList>
    </citation>
    <scope>NUCLEOTIDE SEQUENCE</scope>
    <source>
        <strain evidence="1">GF1</strain>
    </source>
</reference>
<dbReference type="GO" id="GO:0006310">
    <property type="term" value="P:DNA recombination"/>
    <property type="evidence" value="ECO:0007669"/>
    <property type="project" value="InterPro"/>
</dbReference>
<evidence type="ECO:0000313" key="1">
    <source>
        <dbReference type="EMBL" id="BCO10716.1"/>
    </source>
</evidence>